<comment type="caution">
    <text evidence="4">The sequence shown here is derived from an EMBL/GenBank/DDBJ whole genome shotgun (WGS) entry which is preliminary data.</text>
</comment>
<feature type="domain" description="Exostosin GT47" evidence="2">
    <location>
        <begin position="417"/>
        <end position="767"/>
    </location>
</feature>
<organism evidence="4 6">
    <name type="scientific">Adineta steineri</name>
    <dbReference type="NCBI Taxonomy" id="433720"/>
    <lineage>
        <taxon>Eukaryota</taxon>
        <taxon>Metazoa</taxon>
        <taxon>Spiralia</taxon>
        <taxon>Gnathifera</taxon>
        <taxon>Rotifera</taxon>
        <taxon>Eurotatoria</taxon>
        <taxon>Bdelloidea</taxon>
        <taxon>Adinetida</taxon>
        <taxon>Adinetidae</taxon>
        <taxon>Adineta</taxon>
    </lineage>
</organism>
<evidence type="ECO:0000313" key="3">
    <source>
        <dbReference type="EMBL" id="CAF1017341.1"/>
    </source>
</evidence>
<dbReference type="Pfam" id="PF03016">
    <property type="entry name" value="Exostosin_GT47"/>
    <property type="match status" value="1"/>
</dbReference>
<evidence type="ECO:0000259" key="2">
    <source>
        <dbReference type="Pfam" id="PF03016"/>
    </source>
</evidence>
<dbReference type="EMBL" id="CAJNOM010000235">
    <property type="protein sequence ID" value="CAF1266264.1"/>
    <property type="molecule type" value="Genomic_DNA"/>
</dbReference>
<proteinExistence type="inferred from homology"/>
<dbReference type="InterPro" id="IPR004263">
    <property type="entry name" value="Exostosin"/>
</dbReference>
<dbReference type="GO" id="GO:0015012">
    <property type="term" value="P:heparan sulfate proteoglycan biosynthetic process"/>
    <property type="evidence" value="ECO:0007669"/>
    <property type="project" value="UniProtKB-ARBA"/>
</dbReference>
<reference evidence="4" key="1">
    <citation type="submission" date="2021-02" db="EMBL/GenBank/DDBJ databases">
        <authorList>
            <person name="Nowell W R."/>
        </authorList>
    </citation>
    <scope>NUCLEOTIDE SEQUENCE</scope>
</reference>
<dbReference type="InterPro" id="IPR040911">
    <property type="entry name" value="Exostosin_GT47"/>
</dbReference>
<dbReference type="AlphaFoldDB" id="A0A815B6H0"/>
<accession>A0A815B6H0</accession>
<evidence type="ECO:0000313" key="6">
    <source>
        <dbReference type="Proteomes" id="UP000663832"/>
    </source>
</evidence>
<name>A0A815B6H0_9BILA</name>
<dbReference type="EMBL" id="CAJNOM010000245">
    <property type="protein sequence ID" value="CAF1277968.1"/>
    <property type="molecule type" value="Genomic_DNA"/>
</dbReference>
<comment type="similarity">
    <text evidence="1">Belongs to the glycosyltransferase 47 family.</text>
</comment>
<dbReference type="EMBL" id="CAJNOI010000079">
    <property type="protein sequence ID" value="CAF1017341.1"/>
    <property type="molecule type" value="Genomic_DNA"/>
</dbReference>
<protein>
    <recommendedName>
        <fullName evidence="2">Exostosin GT47 domain-containing protein</fullName>
    </recommendedName>
</protein>
<gene>
    <name evidence="3" type="ORF">BJG266_LOCUS16804</name>
    <name evidence="4" type="ORF">QVE165_LOCUS29333</name>
    <name evidence="5" type="ORF">QVE165_LOCUS29973</name>
</gene>
<dbReference type="Proteomes" id="UP000663877">
    <property type="component" value="Unassembled WGS sequence"/>
</dbReference>
<dbReference type="PANTHER" id="PTHR11062">
    <property type="entry name" value="EXOSTOSIN HEPARAN SULFATE GLYCOSYLTRANSFERASE -RELATED"/>
    <property type="match status" value="1"/>
</dbReference>
<dbReference type="GO" id="GO:0016757">
    <property type="term" value="F:glycosyltransferase activity"/>
    <property type="evidence" value="ECO:0007669"/>
    <property type="project" value="InterPro"/>
</dbReference>
<dbReference type="OrthoDB" id="5954868at2759"/>
<evidence type="ECO:0000256" key="1">
    <source>
        <dbReference type="ARBA" id="ARBA00010271"/>
    </source>
</evidence>
<sequence length="873" mass="104635">MSILNTIHRHPTSNYNIKQSLINSSIYNRSNHEKTQIKSIYYRLSTDKRYHYEFRYELNTSHKHRLMLIFGGAKRGCDDMWNLSVGKRILLALHSSNYSYLVICSKRKTYDINLPISNNSDAKYIYRSLQIWMNTIYYPKFQRYPLLYIHATSRGSRLAGLLCRILPIQAQILYIHPGHTEAMLIPSMYDYDLQTRLQLDPTFANWFYFDFCYNMKSKKQSLCPFENNYHYFYPIPPTFLTFLKNDPFQQQETYKQFIRNIRNKAIELGGIFLTNIETIQLDILSPAKLTSSYMQKKFHPWHSKSYASQLFFEHFTNQTQSNTTKSKRNTCWCSDIDFTYYEIKPSITNTWSEKRYNEYNNYVRDIRVFGDAFCEEVCGDLLTTHAMASRNLKKILNWIDIIDHLRHKFYIDDYLKRPLKIWMYDKKILLHNLTYFSSQEINWMNISKEYQMYSPEYYLQDYFQYLNHSKKMNRHSIQWTMNPLLADYFIIPSDLMFFYFNHRPSTLNDLQFKELLEKLNKYYFEILLTNVQTMFSYWTLASQADYRGANHIIAIPGGRNMGILYTETQNILKNVIQLAFTGIRNDLLPFNAPPQYVYRNISITYRHQYDVIIPQYTPLKWNRSRFDNLDILIKKKKRLFYFAGALYHSTSPLSARSLLSYLWKEIKEKQKFNLTTQIQGRQFETIIIIDCHIETHEYIKSIQSSIFSLCPEGFLPWSPRLYESIQLGAIPILLVDNIVLPFERFIDWHSFSIKINVSNIRNITSFLYRIDKFEKYIKHKLENALSYLHAFQWPDSTDKHLFQLEEDLNDRVENVFHYISLELRCRRLEQLYGFTVERLNIKSIEAQRLACTNHPDICPCHNEQRSLAFQEYI</sequence>
<evidence type="ECO:0000313" key="5">
    <source>
        <dbReference type="EMBL" id="CAF1277968.1"/>
    </source>
</evidence>
<evidence type="ECO:0000313" key="4">
    <source>
        <dbReference type="EMBL" id="CAF1266264.1"/>
    </source>
</evidence>
<keyword evidence="6" id="KW-1185">Reference proteome</keyword>
<dbReference type="PANTHER" id="PTHR11062:SF281">
    <property type="entry name" value="EXOSTOSIN-LIKE 2"/>
    <property type="match status" value="1"/>
</dbReference>
<dbReference type="Proteomes" id="UP000663832">
    <property type="component" value="Unassembled WGS sequence"/>
</dbReference>